<comment type="caution">
    <text evidence="2">The sequence shown here is derived from an EMBL/GenBank/DDBJ whole genome shotgun (WGS) entry which is preliminary data.</text>
</comment>
<keyword evidence="1" id="KW-0560">Oxidoreductase</keyword>
<dbReference type="GO" id="GO:0016491">
    <property type="term" value="F:oxidoreductase activity"/>
    <property type="evidence" value="ECO:0007669"/>
    <property type="project" value="UniProtKB-KW"/>
</dbReference>
<dbReference type="AlphaFoldDB" id="A0A831ZZT5"/>
<dbReference type="PANTHER" id="PTHR43658">
    <property type="entry name" value="SHORT-CHAIN DEHYDROGENASE/REDUCTASE"/>
    <property type="match status" value="1"/>
</dbReference>
<dbReference type="SUPFAM" id="SSF51735">
    <property type="entry name" value="NAD(P)-binding Rossmann-fold domains"/>
    <property type="match status" value="1"/>
</dbReference>
<evidence type="ECO:0000256" key="1">
    <source>
        <dbReference type="ARBA" id="ARBA00023002"/>
    </source>
</evidence>
<reference evidence="2" key="1">
    <citation type="journal article" date="2020" name="mSystems">
        <title>Genome- and Community-Level Interaction Insights into Carbon Utilization and Element Cycling Functions of Hydrothermarchaeota in Hydrothermal Sediment.</title>
        <authorList>
            <person name="Zhou Z."/>
            <person name="Liu Y."/>
            <person name="Xu W."/>
            <person name="Pan J."/>
            <person name="Luo Z.H."/>
            <person name="Li M."/>
        </authorList>
    </citation>
    <scope>NUCLEOTIDE SEQUENCE [LARGE SCALE GENOMIC DNA]</scope>
    <source>
        <strain evidence="2">SpSt-456</strain>
    </source>
</reference>
<proteinExistence type="predicted"/>
<dbReference type="EMBL" id="DSTK01000005">
    <property type="protein sequence ID" value="HFK95928.1"/>
    <property type="molecule type" value="Genomic_DNA"/>
</dbReference>
<accession>A0A831ZZT5</accession>
<name>A0A831ZZT5_9BACT</name>
<dbReference type="InterPro" id="IPR036291">
    <property type="entry name" value="NAD(P)-bd_dom_sf"/>
</dbReference>
<dbReference type="Pfam" id="PF00106">
    <property type="entry name" value="adh_short"/>
    <property type="match status" value="1"/>
</dbReference>
<gene>
    <name evidence="2" type="ORF">ENS06_01225</name>
</gene>
<organism evidence="2">
    <name type="scientific">Desulfacinum infernum</name>
    <dbReference type="NCBI Taxonomy" id="35837"/>
    <lineage>
        <taxon>Bacteria</taxon>
        <taxon>Pseudomonadati</taxon>
        <taxon>Thermodesulfobacteriota</taxon>
        <taxon>Syntrophobacteria</taxon>
        <taxon>Syntrophobacterales</taxon>
        <taxon>Syntrophobacteraceae</taxon>
        <taxon>Desulfacinum</taxon>
    </lineage>
</organism>
<protein>
    <submittedName>
        <fullName evidence="2">SDR family oxidoreductase</fullName>
    </submittedName>
</protein>
<dbReference type="InterPro" id="IPR002347">
    <property type="entry name" value="SDR_fam"/>
</dbReference>
<dbReference type="Gene3D" id="3.40.50.720">
    <property type="entry name" value="NAD(P)-binding Rossmann-like Domain"/>
    <property type="match status" value="1"/>
</dbReference>
<dbReference type="PANTHER" id="PTHR43658:SF8">
    <property type="entry name" value="17-BETA-HYDROXYSTEROID DEHYDROGENASE 14-RELATED"/>
    <property type="match status" value="1"/>
</dbReference>
<evidence type="ECO:0000313" key="2">
    <source>
        <dbReference type="EMBL" id="HFK95928.1"/>
    </source>
</evidence>
<dbReference type="PRINTS" id="PR00081">
    <property type="entry name" value="GDHRDH"/>
</dbReference>
<sequence length="261" mass="27775">MLPVRDCVAVITGGASGIGLALASHWVEQGGKVVIGDVSEEALERAARQLGKACVPVRCDVRIEGDCALLADTAVREFGGLHLAVPCAGIIKDGLLVSPDRDTGKVTGKMSLEQFQTVVDVNLTGVFLTVRECLERMINTQSRGLICLISSTGSLGTAGQINYSSTKAAVSVMPKVITAELFRRGLADRIRCVAVAPGYVNTAILQGMNQKALQKVLEQVPIGRLIEPEEVVSLIMELYRNEALTGDVYYIHGGLRLGSRG</sequence>